<accession>A0A941ENW8</accession>
<dbReference type="Pfam" id="PF20169">
    <property type="entry name" value="DUF6537"/>
    <property type="match status" value="1"/>
</dbReference>
<dbReference type="InterPro" id="IPR046667">
    <property type="entry name" value="DUF6537"/>
</dbReference>
<dbReference type="NCBIfam" id="NF009588">
    <property type="entry name" value="PRK13029.1"/>
    <property type="match status" value="1"/>
</dbReference>
<dbReference type="InterPro" id="IPR029061">
    <property type="entry name" value="THDP-binding"/>
</dbReference>
<dbReference type="Proteomes" id="UP000675781">
    <property type="component" value="Unassembled WGS sequence"/>
</dbReference>
<reference evidence="5" key="1">
    <citation type="submission" date="2021-04" db="EMBL/GenBank/DDBJ databases">
        <title>Genome based classification of Actinospica acidithermotolerans sp. nov., an actinobacterium isolated from an Indonesian hot spring.</title>
        <authorList>
            <person name="Kusuma A.B."/>
            <person name="Putra K.E."/>
            <person name="Nafisah S."/>
            <person name="Loh J."/>
            <person name="Nouioui I."/>
            <person name="Goodfellow M."/>
        </authorList>
    </citation>
    <scope>NUCLEOTIDE SEQUENCE</scope>
    <source>
        <strain evidence="5">CSCA 57</strain>
    </source>
</reference>
<evidence type="ECO:0000256" key="1">
    <source>
        <dbReference type="ARBA" id="ARBA00023002"/>
    </source>
</evidence>
<dbReference type="Pfam" id="PF01558">
    <property type="entry name" value="POR"/>
    <property type="match status" value="1"/>
</dbReference>
<name>A0A941ENW8_9ACTN</name>
<feature type="domain" description="Pyruvate/ketoisovalerate oxidoreductase catalytic" evidence="2">
    <location>
        <begin position="753"/>
        <end position="939"/>
    </location>
</feature>
<dbReference type="PANTHER" id="PTHR48084:SF3">
    <property type="entry name" value="SUBUNIT OF PYRUVATE:FLAVODOXIN OXIDOREDUCTASE"/>
    <property type="match status" value="1"/>
</dbReference>
<proteinExistence type="predicted"/>
<dbReference type="InterPro" id="IPR051457">
    <property type="entry name" value="2-oxoacid:Fd_oxidoreductase"/>
</dbReference>
<dbReference type="EMBL" id="JAGSOG010000062">
    <property type="protein sequence ID" value="MBR7834550.1"/>
    <property type="molecule type" value="Genomic_DNA"/>
</dbReference>
<feature type="domain" description="Thiamine pyrophosphate enzyme TPP-binding" evidence="3">
    <location>
        <begin position="473"/>
        <end position="561"/>
    </location>
</feature>
<dbReference type="Gene3D" id="3.40.920.10">
    <property type="entry name" value="Pyruvate-ferredoxin oxidoreductase, PFOR, domain III"/>
    <property type="match status" value="1"/>
</dbReference>
<evidence type="ECO:0000313" key="5">
    <source>
        <dbReference type="EMBL" id="MBR7834550.1"/>
    </source>
</evidence>
<dbReference type="InterPro" id="IPR002869">
    <property type="entry name" value="Pyrv_flavodox_OxRed_cen"/>
</dbReference>
<dbReference type="InterPro" id="IPR011766">
    <property type="entry name" value="TPP_enzyme_TPP-bd"/>
</dbReference>
<evidence type="ECO:0000259" key="2">
    <source>
        <dbReference type="Pfam" id="PF01558"/>
    </source>
</evidence>
<dbReference type="InterPro" id="IPR019752">
    <property type="entry name" value="Pyrv/ketoisovalerate_OxRed_cat"/>
</dbReference>
<dbReference type="NCBIfam" id="NF009589">
    <property type="entry name" value="PRK13030.1"/>
    <property type="match status" value="1"/>
</dbReference>
<dbReference type="SUPFAM" id="SSF52518">
    <property type="entry name" value="Thiamin diphosphate-binding fold (THDP-binding)"/>
    <property type="match status" value="2"/>
</dbReference>
<organism evidence="5 6">
    <name type="scientific">Actinospica durhamensis</name>
    <dbReference type="NCBI Taxonomy" id="1508375"/>
    <lineage>
        <taxon>Bacteria</taxon>
        <taxon>Bacillati</taxon>
        <taxon>Actinomycetota</taxon>
        <taxon>Actinomycetes</taxon>
        <taxon>Catenulisporales</taxon>
        <taxon>Actinospicaceae</taxon>
        <taxon>Actinospica</taxon>
    </lineage>
</organism>
<dbReference type="SUPFAM" id="SSF53323">
    <property type="entry name" value="Pyruvate-ferredoxin oxidoreductase, PFOR, domain III"/>
    <property type="match status" value="1"/>
</dbReference>
<protein>
    <submittedName>
        <fullName evidence="5">Indolepyruvate ferredoxin oxidoreductase family protein</fullName>
    </submittedName>
</protein>
<dbReference type="GO" id="GO:0016625">
    <property type="term" value="F:oxidoreductase activity, acting on the aldehyde or oxo group of donors, iron-sulfur protein as acceptor"/>
    <property type="evidence" value="ECO:0007669"/>
    <property type="project" value="UniProtKB-ARBA"/>
</dbReference>
<dbReference type="AlphaFoldDB" id="A0A941ENW8"/>
<evidence type="ECO:0000259" key="3">
    <source>
        <dbReference type="Pfam" id="PF02775"/>
    </source>
</evidence>
<dbReference type="InterPro" id="IPR009014">
    <property type="entry name" value="Transketo_C/PFOR_II"/>
</dbReference>
<evidence type="ECO:0000259" key="4">
    <source>
        <dbReference type="Pfam" id="PF20169"/>
    </source>
</evidence>
<gene>
    <name evidence="5" type="ORF">KDL01_14850</name>
</gene>
<sequence>MTLTSERAQARTPGSRPRLSLDDRYELGDGTVYLSGIHALVRLVCDRIRHDRDAGANTAAFVSGYEGSPLAGFDLELGRRGKLLERYGIVHRPGLNEEIAATSVMGTQLAFNAGAVRADGVLGVWYGKAPGLDRATDALRHANFAGTHPRGGALALVGDDPAAKSSSVPSASESELADLGLPVFYPADPQDVLDLAPHAIELSRASGLWTALKIVTNVADAAGTARVHGLWQPPTLEADYDGARPYAHKPSGVLLGASLTELERSFFTVRQPLALHYLRASGVNRIVARTAGEHDRIGIIASGKPYLDLRQALGRLGLDESALARHGIRILKLGAIHPVEPSIVREFARGLGEIIVVEEKRAFVETAVKDILYGLPDAPAVYGKHDAQGRTLFATPGELDPDAVAAGLARVLGGRAQAPIAPVEAWLALHANVPAQRRGPIALPLLPRTPHFCSGCPHNASTKVPEGTVVGAGIGCHTMTVLMRPEQVGAIVGLTQMGGEGAQWIGMSPFSEHGHFVQNIGDGTFMHSGSLAVRAAVAAGVNITFKLLHNSVVAMTGGQQAVGVLPLERIVALLLVEGAAQVVITSDEPRRVARLDLPRGVQVRDRADLIDVQRELAAVPGVTVLIHDQECATEKRRSRRRGQAAAPQTRVLINERVCEGCNDCGTKSNCLSVRPVETEFGRKTRIDQSSCNLDYSCVEGDCPSFLNVVAAPRSPRRVAAELAAEVLPEPAARPGGRGLDAPGGYSVRITGIGGTGVVTVAQILAAAAVVEQAHVRVLDQTGLAQKGGAVVSDVKITRDPLEQAAKLAAGQCDLYLACDQLVAADEKWLAAASADRTTSVVSTAQVPTGRMISDPATRFPAPGTIRSSIDTASAHSLYLDAQGLAEALFDDTQQANLVQLGAAYQSGAIPLPAEAIEEAIALNGIAVQRNTQAFRRGRQLVADPEALQAELDALAAPAPVSAAPRDPRAERELARLLAVVDADEGSELARVLGIRVPELVAYQNPRYAQTYVEFVEEVRRVEGGRTQVTEAVARNLHKLMAYKDEYEVARLSLSPELRAQVEGAFGQGAQVAFRLHPPVLRALGLKRKIALKRTAAPAFRALHALRALRGTRLDPFGYAKVRRVERDLPEEYRTTVLDALKNTDDGETTRKIVLELAELPDLIRGYEEIKLANVARYQDRRRELISELEARAGDLS</sequence>
<feature type="domain" description="DUF6537" evidence="4">
    <location>
        <begin position="989"/>
        <end position="1182"/>
    </location>
</feature>
<dbReference type="GO" id="GO:0000287">
    <property type="term" value="F:magnesium ion binding"/>
    <property type="evidence" value="ECO:0007669"/>
    <property type="project" value="UniProtKB-ARBA"/>
</dbReference>
<dbReference type="Gene3D" id="3.40.50.970">
    <property type="match status" value="2"/>
</dbReference>
<evidence type="ECO:0000313" key="6">
    <source>
        <dbReference type="Proteomes" id="UP000675781"/>
    </source>
</evidence>
<dbReference type="Pfam" id="PF02775">
    <property type="entry name" value="TPP_enzyme_C"/>
    <property type="match status" value="1"/>
</dbReference>
<keyword evidence="6" id="KW-1185">Reference proteome</keyword>
<comment type="caution">
    <text evidence="5">The sequence shown here is derived from an EMBL/GenBank/DDBJ whole genome shotgun (WGS) entry which is preliminary data.</text>
</comment>
<dbReference type="RefSeq" id="WP_212529069.1">
    <property type="nucleotide sequence ID" value="NZ_JAGSOG010000062.1"/>
</dbReference>
<dbReference type="GO" id="GO:0030976">
    <property type="term" value="F:thiamine pyrophosphate binding"/>
    <property type="evidence" value="ECO:0007669"/>
    <property type="project" value="InterPro"/>
</dbReference>
<dbReference type="GO" id="GO:0045333">
    <property type="term" value="P:cellular respiration"/>
    <property type="evidence" value="ECO:0007669"/>
    <property type="project" value="UniProtKB-ARBA"/>
</dbReference>
<dbReference type="PANTHER" id="PTHR48084">
    <property type="entry name" value="2-OXOGLUTARATE OXIDOREDUCTASE SUBUNIT KORB-RELATED"/>
    <property type="match status" value="1"/>
</dbReference>
<dbReference type="SUPFAM" id="SSF52922">
    <property type="entry name" value="TK C-terminal domain-like"/>
    <property type="match status" value="1"/>
</dbReference>
<keyword evidence="1" id="KW-0560">Oxidoreductase</keyword>